<dbReference type="PANTHER" id="PTHR47143">
    <property type="entry name" value="TRANSIENT RECEPTOR POTENTIAL CATION CHANNEL PROTEIN PAINLESS"/>
    <property type="match status" value="1"/>
</dbReference>
<dbReference type="Gene3D" id="1.10.287.70">
    <property type="match status" value="1"/>
</dbReference>
<evidence type="ECO:0000256" key="8">
    <source>
        <dbReference type="ARBA" id="ARBA00023065"/>
    </source>
</evidence>
<keyword evidence="6 14" id="KW-1133">Transmembrane helix</keyword>
<dbReference type="Proteomes" id="UP000075886">
    <property type="component" value="Unassembled WGS sequence"/>
</dbReference>
<dbReference type="EnsemblMetazoa" id="AFAF008610-RA">
    <property type="protein sequence ID" value="AFAF008610-PA"/>
    <property type="gene ID" value="AFAF008610"/>
</dbReference>
<dbReference type="SUPFAM" id="SSF48403">
    <property type="entry name" value="Ankyrin repeat"/>
    <property type="match status" value="1"/>
</dbReference>
<accession>A0A182QEN6</accession>
<dbReference type="InterPro" id="IPR052076">
    <property type="entry name" value="TRP_cation_channel"/>
</dbReference>
<dbReference type="InterPro" id="IPR005821">
    <property type="entry name" value="Ion_trans_dom"/>
</dbReference>
<keyword evidence="9 14" id="KW-0472">Membrane</keyword>
<evidence type="ECO:0000256" key="4">
    <source>
        <dbReference type="ARBA" id="ARBA00022692"/>
    </source>
</evidence>
<feature type="region of interest" description="Disordered" evidence="13">
    <location>
        <begin position="194"/>
        <end position="222"/>
    </location>
</feature>
<feature type="compositionally biased region" description="Polar residues" evidence="13">
    <location>
        <begin position="118"/>
        <end position="132"/>
    </location>
</feature>
<evidence type="ECO:0000256" key="7">
    <source>
        <dbReference type="ARBA" id="ARBA00023043"/>
    </source>
</evidence>
<dbReference type="Pfam" id="PF00520">
    <property type="entry name" value="Ion_trans"/>
    <property type="match status" value="1"/>
</dbReference>
<feature type="compositionally biased region" description="Basic and acidic residues" evidence="13">
    <location>
        <begin position="73"/>
        <end position="82"/>
    </location>
</feature>
<reference evidence="17" key="1">
    <citation type="submission" date="2014-01" db="EMBL/GenBank/DDBJ databases">
        <title>The Genome Sequence of Anopheles farauti FAR1 (V2).</title>
        <authorList>
            <consortium name="The Broad Institute Genomics Platform"/>
            <person name="Neafsey D.E."/>
            <person name="Besansky N."/>
            <person name="Howell P."/>
            <person name="Walton C."/>
            <person name="Young S.K."/>
            <person name="Zeng Q."/>
            <person name="Gargeya S."/>
            <person name="Fitzgerald M."/>
            <person name="Haas B."/>
            <person name="Abouelleil A."/>
            <person name="Allen A.W."/>
            <person name="Alvarado L."/>
            <person name="Arachchi H.M."/>
            <person name="Berlin A.M."/>
            <person name="Chapman S.B."/>
            <person name="Gainer-Dewar J."/>
            <person name="Goldberg J."/>
            <person name="Griggs A."/>
            <person name="Gujja S."/>
            <person name="Hansen M."/>
            <person name="Howarth C."/>
            <person name="Imamovic A."/>
            <person name="Ireland A."/>
            <person name="Larimer J."/>
            <person name="McCowan C."/>
            <person name="Murphy C."/>
            <person name="Pearson M."/>
            <person name="Poon T.W."/>
            <person name="Priest M."/>
            <person name="Roberts A."/>
            <person name="Saif S."/>
            <person name="Shea T."/>
            <person name="Sisk P."/>
            <person name="Sykes S."/>
            <person name="Wortman J."/>
            <person name="Nusbaum C."/>
            <person name="Birren B."/>
        </authorList>
    </citation>
    <scope>NUCLEOTIDE SEQUENCE [LARGE SCALE GENOMIC DNA]</scope>
    <source>
        <strain evidence="17">FAR1</strain>
    </source>
</reference>
<feature type="repeat" description="ANK" evidence="12">
    <location>
        <begin position="350"/>
        <end position="382"/>
    </location>
</feature>
<feature type="repeat" description="ANK" evidence="12">
    <location>
        <begin position="590"/>
        <end position="622"/>
    </location>
</feature>
<feature type="transmembrane region" description="Helical" evidence="14">
    <location>
        <begin position="947"/>
        <end position="969"/>
    </location>
</feature>
<dbReference type="PROSITE" id="PS50297">
    <property type="entry name" value="ANK_REP_REGION"/>
    <property type="match status" value="6"/>
</dbReference>
<feature type="transmembrane region" description="Helical" evidence="14">
    <location>
        <begin position="880"/>
        <end position="900"/>
    </location>
</feature>
<proteinExistence type="predicted"/>
<keyword evidence="3" id="KW-0716">Sensory transduction</keyword>
<dbReference type="PANTHER" id="PTHR47143:SF1">
    <property type="entry name" value="ION_TRANS DOMAIN-CONTAINING PROTEIN"/>
    <property type="match status" value="1"/>
</dbReference>
<feature type="repeat" description="ANK" evidence="12">
    <location>
        <begin position="418"/>
        <end position="450"/>
    </location>
</feature>
<protein>
    <recommendedName>
        <fullName evidence="15">Ion transport domain-containing protein</fullName>
    </recommendedName>
</protein>
<dbReference type="InterPro" id="IPR002110">
    <property type="entry name" value="Ankyrin_rpt"/>
</dbReference>
<evidence type="ECO:0000256" key="1">
    <source>
        <dbReference type="ARBA" id="ARBA00004141"/>
    </source>
</evidence>
<feature type="repeat" description="ANK" evidence="12">
    <location>
        <begin position="521"/>
        <end position="545"/>
    </location>
</feature>
<evidence type="ECO:0000256" key="12">
    <source>
        <dbReference type="PROSITE-ProRule" id="PRU00023"/>
    </source>
</evidence>
<keyword evidence="17" id="KW-1185">Reference proteome</keyword>
<keyword evidence="11" id="KW-0407">Ion channel</keyword>
<feature type="transmembrane region" description="Helical" evidence="14">
    <location>
        <begin position="814"/>
        <end position="831"/>
    </location>
</feature>
<keyword evidence="7 12" id="KW-0040">ANK repeat</keyword>
<keyword evidence="4 14" id="KW-0812">Transmembrane</keyword>
<evidence type="ECO:0000256" key="14">
    <source>
        <dbReference type="SAM" id="Phobius"/>
    </source>
</evidence>
<dbReference type="Pfam" id="PF12796">
    <property type="entry name" value="Ank_2"/>
    <property type="match status" value="3"/>
</dbReference>
<feature type="transmembrane region" description="Helical" evidence="14">
    <location>
        <begin position="716"/>
        <end position="739"/>
    </location>
</feature>
<keyword evidence="10" id="KW-0325">Glycoprotein</keyword>
<evidence type="ECO:0000259" key="15">
    <source>
        <dbReference type="Pfam" id="PF00520"/>
    </source>
</evidence>
<dbReference type="VEuPathDB" id="VectorBase:AFAF008610"/>
<evidence type="ECO:0000256" key="11">
    <source>
        <dbReference type="ARBA" id="ARBA00023303"/>
    </source>
</evidence>
<evidence type="ECO:0000256" key="13">
    <source>
        <dbReference type="SAM" id="MobiDB-lite"/>
    </source>
</evidence>
<dbReference type="EMBL" id="AXCN02001867">
    <property type="status" value="NOT_ANNOTATED_CDS"/>
    <property type="molecule type" value="Genomic_DNA"/>
</dbReference>
<reference evidence="16" key="2">
    <citation type="submission" date="2020-05" db="UniProtKB">
        <authorList>
            <consortium name="EnsemblMetazoa"/>
        </authorList>
    </citation>
    <scope>IDENTIFICATION</scope>
    <source>
        <strain evidence="16">FAR1</strain>
    </source>
</reference>
<organism evidence="16 17">
    <name type="scientific">Anopheles farauti</name>
    <dbReference type="NCBI Taxonomy" id="69004"/>
    <lineage>
        <taxon>Eukaryota</taxon>
        <taxon>Metazoa</taxon>
        <taxon>Ecdysozoa</taxon>
        <taxon>Arthropoda</taxon>
        <taxon>Hexapoda</taxon>
        <taxon>Insecta</taxon>
        <taxon>Pterygota</taxon>
        <taxon>Neoptera</taxon>
        <taxon>Endopterygota</taxon>
        <taxon>Diptera</taxon>
        <taxon>Nematocera</taxon>
        <taxon>Culicoidea</taxon>
        <taxon>Culicidae</taxon>
        <taxon>Anophelinae</taxon>
        <taxon>Anopheles</taxon>
    </lineage>
</organism>
<dbReference type="PRINTS" id="PR01415">
    <property type="entry name" value="ANKYRIN"/>
</dbReference>
<keyword evidence="5" id="KW-0677">Repeat</keyword>
<feature type="region of interest" description="Disordered" evidence="13">
    <location>
        <begin position="118"/>
        <end position="159"/>
    </location>
</feature>
<keyword evidence="2" id="KW-0813">Transport</keyword>
<feature type="repeat" description="ANK" evidence="12">
    <location>
        <begin position="555"/>
        <end position="589"/>
    </location>
</feature>
<dbReference type="AlphaFoldDB" id="A0A182QEN6"/>
<keyword evidence="8" id="KW-0406">Ion transport</keyword>
<sequence length="1187" mass="130226">MSDAIERRRSPLASADSNNSRTENNSAQQIELTDQTNHTKHCDTKLHPVGSRAAPADVRPPATSTSASTAAKMDNHGFRDSDSTPPASPPVRPPRIFRTVSCTENGSIKFPRLSTRFKTTSSKDGWPPQQSIDAEAGLGDPGVVENGLRNDSNGSKPVVQNNAFTNVLAAETRPTAADDRSLPAATAAAATNDAGSAAMNGAAGTKTAPLHGGAGQPNGRKSHIDSYEYMEVGPSPPAEGAPNLYDSYDETYSESSAQLCNDIIRISLTEQMRQAGGRVALLESFELDTATEDGASVEKLLLQHGTAASTNGGGQVEKNICLLWAAFLRKFHLLEQCVRLGADLSFCDSNGLTALHLASFSGCTECCAFLIRHGLDVNMQPKWYTPLHCAAFGNSLATAELLIASGARLDVPTNKQHCEESLLHCAVRSNAIECLRFFISHGSDVNALERNGTNPIHLAADLGHAQCLAALLECPTADPNVRIQQGDKQMTALHLAADEGNLDCVTQLLARGADVRARNHRGFTALHLAARSGSADCVEALLKLGGCDPNMADFDQRTPLHAAVSKSDTAVEMIETLIAWGANVNQRDVYGFTALHLAALDALGPCVETLLYHGADVTMKSRKGTSALNIISRKTPASLGVIQCKLDAAITLTHSQDSSSREVELELDFRSILQHCHPREISYLNTFVDDGQKEFLQHPLCSAFLYIKWNKIRKYYIARLLFCFTFVLFLTLYVLTALAHNCYNGSKDMKETIQEQELCQKQSIFGDMLRNNPFVIEMQWMVLVAITAIEICRKIYGITGYTSLKHYVTQTENAIEWFIILSVFVISYIYTKRTYTWQNHVGAFAVLLGWTNLMLMIGQLPVFGAYVAMYTKVQVEFAKLFMAYSCMLIGFTISFCVIFPSSSSFANPFMGFITVLVMMTGEQDLELLINDPDGKDPPFLLEISAQITFVLFLLFVTVILMNLLIGIAVHDIQGLKKTAGLSKLVRQTKLISYIESALFNGWLPNWLRNLLYYTALVSPQAYRVVLSVKPLNPGETRLPRDIMMAAYEVAKQKKHYVRKSFSTLRRNATYEPRKASSLANATRCTTKLYDHSDTSLTMATNPRNTNGVECIGVPATSSDHSAKFGYVYETPTLYGITNKLDEHNEQIGSIASEVAELRSAIEDSQLMLRQILQLLSSKSLKHNSHSN</sequence>
<feature type="transmembrane region" description="Helical" evidence="14">
    <location>
        <begin position="843"/>
        <end position="868"/>
    </location>
</feature>
<feature type="compositionally biased region" description="Polar residues" evidence="13">
    <location>
        <begin position="149"/>
        <end position="159"/>
    </location>
</feature>
<evidence type="ECO:0000313" key="16">
    <source>
        <dbReference type="EnsemblMetazoa" id="AFAF008610-PA"/>
    </source>
</evidence>
<comment type="subcellular location">
    <subcellularLocation>
        <location evidence="1">Membrane</location>
        <topology evidence="1">Multi-pass membrane protein</topology>
    </subcellularLocation>
</comment>
<evidence type="ECO:0000256" key="2">
    <source>
        <dbReference type="ARBA" id="ARBA00022448"/>
    </source>
</evidence>
<evidence type="ECO:0000256" key="9">
    <source>
        <dbReference type="ARBA" id="ARBA00023136"/>
    </source>
</evidence>
<dbReference type="Pfam" id="PF00023">
    <property type="entry name" value="Ank"/>
    <property type="match status" value="2"/>
</dbReference>
<feature type="compositionally biased region" description="Low complexity" evidence="13">
    <location>
        <begin position="62"/>
        <end position="71"/>
    </location>
</feature>
<dbReference type="GO" id="GO:0005216">
    <property type="term" value="F:monoatomic ion channel activity"/>
    <property type="evidence" value="ECO:0007669"/>
    <property type="project" value="InterPro"/>
</dbReference>
<evidence type="ECO:0000313" key="17">
    <source>
        <dbReference type="Proteomes" id="UP000075886"/>
    </source>
</evidence>
<dbReference type="PROSITE" id="PS50088">
    <property type="entry name" value="ANK_REPEAT"/>
    <property type="match status" value="8"/>
</dbReference>
<dbReference type="STRING" id="69004.A0A182QEN6"/>
<evidence type="ECO:0000256" key="5">
    <source>
        <dbReference type="ARBA" id="ARBA00022737"/>
    </source>
</evidence>
<dbReference type="GO" id="GO:0034703">
    <property type="term" value="C:cation channel complex"/>
    <property type="evidence" value="ECO:0007669"/>
    <property type="project" value="UniProtKB-ARBA"/>
</dbReference>
<evidence type="ECO:0000256" key="6">
    <source>
        <dbReference type="ARBA" id="ARBA00022989"/>
    </source>
</evidence>
<feature type="domain" description="Ion transport" evidence="15">
    <location>
        <begin position="746"/>
        <end position="978"/>
    </location>
</feature>
<dbReference type="SMART" id="SM00248">
    <property type="entry name" value="ANK"/>
    <property type="match status" value="9"/>
</dbReference>
<feature type="repeat" description="ANK" evidence="12">
    <location>
        <begin position="451"/>
        <end position="484"/>
    </location>
</feature>
<feature type="region of interest" description="Disordered" evidence="13">
    <location>
        <begin position="1"/>
        <end position="97"/>
    </location>
</feature>
<feature type="repeat" description="ANK" evidence="12">
    <location>
        <begin position="382"/>
        <end position="414"/>
    </location>
</feature>
<feature type="repeat" description="ANK" evidence="12">
    <location>
        <begin position="488"/>
        <end position="520"/>
    </location>
</feature>
<evidence type="ECO:0000256" key="3">
    <source>
        <dbReference type="ARBA" id="ARBA00022606"/>
    </source>
</evidence>
<dbReference type="Gene3D" id="1.25.40.20">
    <property type="entry name" value="Ankyrin repeat-containing domain"/>
    <property type="match status" value="3"/>
</dbReference>
<name>A0A182QEN6_9DIPT</name>
<evidence type="ECO:0000256" key="10">
    <source>
        <dbReference type="ARBA" id="ARBA00023180"/>
    </source>
</evidence>
<dbReference type="InterPro" id="IPR036770">
    <property type="entry name" value="Ankyrin_rpt-contain_sf"/>
</dbReference>
<feature type="compositionally biased region" description="Polar residues" evidence="13">
    <location>
        <begin position="15"/>
        <end position="36"/>
    </location>
</feature>